<proteinExistence type="predicted"/>
<name>A0A8T2IDU9_9PIPI</name>
<dbReference type="Proteomes" id="UP000812440">
    <property type="component" value="Unassembled WGS sequence"/>
</dbReference>
<dbReference type="AlphaFoldDB" id="A0A8T2IDU9"/>
<organism evidence="1 2">
    <name type="scientific">Hymenochirus boettgeri</name>
    <name type="common">Congo dwarf clawed frog</name>
    <dbReference type="NCBI Taxonomy" id="247094"/>
    <lineage>
        <taxon>Eukaryota</taxon>
        <taxon>Metazoa</taxon>
        <taxon>Chordata</taxon>
        <taxon>Craniata</taxon>
        <taxon>Vertebrata</taxon>
        <taxon>Euteleostomi</taxon>
        <taxon>Amphibia</taxon>
        <taxon>Batrachia</taxon>
        <taxon>Anura</taxon>
        <taxon>Pipoidea</taxon>
        <taxon>Pipidae</taxon>
        <taxon>Pipinae</taxon>
        <taxon>Hymenochirus</taxon>
    </lineage>
</organism>
<sequence length="94" mass="10694">MHCFRGPAFLHFPEFYASMCPSGTITALLGRSGPMCHSSLCHLVNRICCRWAPLRHTGPLCFSHWALHWRTDQSESCLLRSAPIADSVWLFSFQ</sequence>
<accession>A0A8T2IDU9</accession>
<reference evidence="1" key="1">
    <citation type="thesis" date="2020" institute="ProQuest LLC" country="789 East Eisenhower Parkway, Ann Arbor, MI, USA">
        <title>Comparative Genomics and Chromosome Evolution.</title>
        <authorList>
            <person name="Mudd A.B."/>
        </authorList>
    </citation>
    <scope>NUCLEOTIDE SEQUENCE</scope>
    <source>
        <strain evidence="1">Female2</strain>
        <tissue evidence="1">Blood</tissue>
    </source>
</reference>
<protein>
    <submittedName>
        <fullName evidence="1">Uncharacterized protein</fullName>
    </submittedName>
</protein>
<comment type="caution">
    <text evidence="1">The sequence shown here is derived from an EMBL/GenBank/DDBJ whole genome shotgun (WGS) entry which is preliminary data.</text>
</comment>
<evidence type="ECO:0000313" key="2">
    <source>
        <dbReference type="Proteomes" id="UP000812440"/>
    </source>
</evidence>
<dbReference type="EMBL" id="JAACNH010001363">
    <property type="protein sequence ID" value="KAG8430182.1"/>
    <property type="molecule type" value="Genomic_DNA"/>
</dbReference>
<evidence type="ECO:0000313" key="1">
    <source>
        <dbReference type="EMBL" id="KAG8430182.1"/>
    </source>
</evidence>
<gene>
    <name evidence="1" type="ORF">GDO86_018292</name>
</gene>
<keyword evidence="2" id="KW-1185">Reference proteome</keyword>